<dbReference type="Gene3D" id="2.70.70.10">
    <property type="entry name" value="Glucose Permease (Domain IIA)"/>
    <property type="match status" value="1"/>
</dbReference>
<name>A0A3E1Q9M9_9FLAO</name>
<dbReference type="Proteomes" id="UP000261082">
    <property type="component" value="Unassembled WGS sequence"/>
</dbReference>
<dbReference type="SUPFAM" id="SSF56112">
    <property type="entry name" value="Protein kinase-like (PK-like)"/>
    <property type="match status" value="1"/>
</dbReference>
<dbReference type="CDD" id="cd12797">
    <property type="entry name" value="M23_peptidase"/>
    <property type="match status" value="1"/>
</dbReference>
<keyword evidence="6" id="KW-0808">Transferase</keyword>
<evidence type="ECO:0000259" key="5">
    <source>
        <dbReference type="Pfam" id="PF01636"/>
    </source>
</evidence>
<dbReference type="InterPro" id="IPR005814">
    <property type="entry name" value="Aminotrans_3"/>
</dbReference>
<keyword evidence="3" id="KW-0663">Pyridoxal phosphate</keyword>
<dbReference type="InterPro" id="IPR011009">
    <property type="entry name" value="Kinase-like_dom_sf"/>
</dbReference>
<dbReference type="Gene3D" id="3.90.1200.10">
    <property type="match status" value="1"/>
</dbReference>
<dbReference type="InterPro" id="IPR002575">
    <property type="entry name" value="Aminoglycoside_PTrfase"/>
</dbReference>
<dbReference type="GO" id="GO:0030170">
    <property type="term" value="F:pyridoxal phosphate binding"/>
    <property type="evidence" value="ECO:0007669"/>
    <property type="project" value="InterPro"/>
</dbReference>
<dbReference type="InterPro" id="IPR015422">
    <property type="entry name" value="PyrdxlP-dep_Trfase_small"/>
</dbReference>
<dbReference type="GO" id="GO:0008483">
    <property type="term" value="F:transaminase activity"/>
    <property type="evidence" value="ECO:0007669"/>
    <property type="project" value="UniProtKB-KW"/>
</dbReference>
<comment type="cofactor">
    <cofactor evidence="1">
        <name>pyridoxal 5'-phosphate</name>
        <dbReference type="ChEBI" id="CHEBI:597326"/>
    </cofactor>
</comment>
<reference evidence="6 7" key="1">
    <citation type="journal article" date="2007" name="Int. J. Syst. Evol. Microbiol.">
        <title>Marixanthomonas ophiurae gen. nov., sp. nov., a marine bacterium of the family Flavobacteriaceae isolated from a deep-sea brittle star.</title>
        <authorList>
            <person name="Romanenko L.A."/>
            <person name="Uchino M."/>
            <person name="Frolova G.M."/>
            <person name="Mikhailov V.V."/>
        </authorList>
    </citation>
    <scope>NUCLEOTIDE SEQUENCE [LARGE SCALE GENOMIC DNA]</scope>
    <source>
        <strain evidence="6 7">KMM 3046</strain>
    </source>
</reference>
<dbReference type="InterPro" id="IPR015421">
    <property type="entry name" value="PyrdxlP-dep_Trfase_major"/>
</dbReference>
<dbReference type="Gene3D" id="3.90.1150.10">
    <property type="entry name" value="Aspartate Aminotransferase, domain 1"/>
    <property type="match status" value="1"/>
</dbReference>
<evidence type="ECO:0000259" key="4">
    <source>
        <dbReference type="Pfam" id="PF01551"/>
    </source>
</evidence>
<evidence type="ECO:0000313" key="6">
    <source>
        <dbReference type="EMBL" id="RFN58836.1"/>
    </source>
</evidence>
<protein>
    <submittedName>
        <fullName evidence="6">Aminotransferase class III-fold pyridoxal phosphate-dependent enzyme</fullName>
    </submittedName>
</protein>
<dbReference type="Pfam" id="PF01636">
    <property type="entry name" value="APH"/>
    <property type="match status" value="1"/>
</dbReference>
<evidence type="ECO:0000256" key="2">
    <source>
        <dbReference type="ARBA" id="ARBA00008954"/>
    </source>
</evidence>
<dbReference type="Pfam" id="PF00202">
    <property type="entry name" value="Aminotran_3"/>
    <property type="match status" value="1"/>
</dbReference>
<dbReference type="InterPro" id="IPR011055">
    <property type="entry name" value="Dup_hybrid_motif"/>
</dbReference>
<gene>
    <name evidence="6" type="ORF">DZ858_01780</name>
</gene>
<keyword evidence="7" id="KW-1185">Reference proteome</keyword>
<dbReference type="InterPro" id="IPR049704">
    <property type="entry name" value="Aminotrans_3_PPA_site"/>
</dbReference>
<dbReference type="SUPFAM" id="SSF51261">
    <property type="entry name" value="Duplicated hybrid motif"/>
    <property type="match status" value="1"/>
</dbReference>
<evidence type="ECO:0000256" key="1">
    <source>
        <dbReference type="ARBA" id="ARBA00001933"/>
    </source>
</evidence>
<dbReference type="CDD" id="cd00610">
    <property type="entry name" value="OAT_like"/>
    <property type="match status" value="1"/>
</dbReference>
<sequence length="1001" mass="112585">MTTEIASQIALEHYGITGKASALQGDEDENFKLVSENGNTYLLKISTSETAASFLQFQTEILNHLASKKTNCHFSEVILNDKGKPLTSIISSEEKRTARLLTWVPGRLWAHVNPKTSKLRFSLGQKAGEITQALQDFKHPEANRTFDWNLADSLWTQKYTDLFKNIEKDMVSFFQKRFQEIKPVYQSLPKSVVHNDVNDHNILVSSNLKNPKVTGIIDFGDAVYTQTVNDLAIAIAYAIMNTPDPLAAAVELVKGYHSAYPLSEKELECLYTLVGMRLVITVTKAALRRADVSKNVYHFISEHDAWQLLKHWYGTYENFVLYNFRNACGYTPHPKEHDFKDWISSNKISLNQLFPTLTIKKVTHVDMSIGSAWLGNKQEYSDTDITEYKLKQIEKDNPESILANGYLEVRPFYTTNAFRMDGNNGPQYRTVHLGTDFWVDAKTPLHAAYDGKVVILHYNDYLKDYGPLLVLQHEFNGNPFYTLYGHLTLSSLEMTKIGQEVKQGEQIGYIGDTSENGIWTPHLHFQVMLDLLGNTENYPGVAFPSEVQVWKSICQNPKLLFTEETHDTPETYSNEQIISFRKEHLGKSLSLSYSDPLHIVRGEGVYLIDSDGKKYIDTANNVNHVGHQHPEVVAVGQQQMAVLNTNTRYLHKEIVNYAEALLKKLPKELSVLHFVNSGSEANELALRMAKTVTKQKDILAIEVGYHGNTNSVMGVSSYKFEGKGGFPKPKHTHILPLPDSYRGKHTGADCGIEYADYAKQVVQNLKEKKRNVAAFIGESMISCGGQIVPPKNYFKEVYKTVREAGGLCIADEVQTGFGRMGKTFWAFELFDVVPDIVTMGKPAGNGHPLAIVACTKEVSEKFHTGMEFFNTFGGNPVSCAIGRTVLEVIEDENLQENALETGGFLKSELLQLQNEFPIIGDVRGEGLFLGFELNDTNKKPLAEHAAYLSDRMKTLGVLMSTDGPDYNVLKIKPPMVFSKEHAEELVSKLKIVLEEDFMNAY</sequence>
<dbReference type="Gene3D" id="3.40.640.10">
    <property type="entry name" value="Type I PLP-dependent aspartate aminotransferase-like (Major domain)"/>
    <property type="match status" value="1"/>
</dbReference>
<evidence type="ECO:0000256" key="3">
    <source>
        <dbReference type="ARBA" id="ARBA00022898"/>
    </source>
</evidence>
<dbReference type="SUPFAM" id="SSF53383">
    <property type="entry name" value="PLP-dependent transferases"/>
    <property type="match status" value="1"/>
</dbReference>
<accession>A0A3E1Q9M9</accession>
<dbReference type="PROSITE" id="PS00600">
    <property type="entry name" value="AA_TRANSFER_CLASS_3"/>
    <property type="match status" value="1"/>
</dbReference>
<proteinExistence type="inferred from homology"/>
<feature type="domain" description="M23ase beta-sheet core" evidence="4">
    <location>
        <begin position="431"/>
        <end position="528"/>
    </location>
</feature>
<dbReference type="EMBL" id="QVID01000001">
    <property type="protein sequence ID" value="RFN58836.1"/>
    <property type="molecule type" value="Genomic_DNA"/>
</dbReference>
<organism evidence="6 7">
    <name type="scientific">Marixanthomonas ophiurae</name>
    <dbReference type="NCBI Taxonomy" id="387659"/>
    <lineage>
        <taxon>Bacteria</taxon>
        <taxon>Pseudomonadati</taxon>
        <taxon>Bacteroidota</taxon>
        <taxon>Flavobacteriia</taxon>
        <taxon>Flavobacteriales</taxon>
        <taxon>Flavobacteriaceae</taxon>
        <taxon>Marixanthomonas</taxon>
    </lineage>
</organism>
<keyword evidence="6" id="KW-0032">Aminotransferase</keyword>
<comment type="similarity">
    <text evidence="2">Belongs to the class-III pyridoxal-phosphate-dependent aminotransferase family.</text>
</comment>
<comment type="caution">
    <text evidence="6">The sequence shown here is derived from an EMBL/GenBank/DDBJ whole genome shotgun (WGS) entry which is preliminary data.</text>
</comment>
<dbReference type="RefSeq" id="WP_117157860.1">
    <property type="nucleotide sequence ID" value="NZ_QVID01000001.1"/>
</dbReference>
<feature type="domain" description="Aminoglycoside phosphotransferase" evidence="5">
    <location>
        <begin position="25"/>
        <end position="249"/>
    </location>
</feature>
<dbReference type="Pfam" id="PF01551">
    <property type="entry name" value="Peptidase_M23"/>
    <property type="match status" value="1"/>
</dbReference>
<dbReference type="InterPro" id="IPR016047">
    <property type="entry name" value="M23ase_b-sheet_dom"/>
</dbReference>
<dbReference type="AlphaFoldDB" id="A0A3E1Q9M9"/>
<dbReference type="OrthoDB" id="9801052at2"/>
<dbReference type="PANTHER" id="PTHR45688">
    <property type="match status" value="1"/>
</dbReference>
<dbReference type="InterPro" id="IPR015424">
    <property type="entry name" value="PyrdxlP-dep_Trfase"/>
</dbReference>
<dbReference type="PANTHER" id="PTHR45688:SF13">
    <property type="entry name" value="ALANINE--GLYOXYLATE AMINOTRANSFERASE 2-LIKE"/>
    <property type="match status" value="1"/>
</dbReference>
<evidence type="ECO:0000313" key="7">
    <source>
        <dbReference type="Proteomes" id="UP000261082"/>
    </source>
</evidence>